<feature type="region of interest" description="Disordered" evidence="1">
    <location>
        <begin position="1"/>
        <end position="22"/>
    </location>
</feature>
<feature type="region of interest" description="Disordered" evidence="1">
    <location>
        <begin position="52"/>
        <end position="79"/>
    </location>
</feature>
<keyword evidence="3" id="KW-1185">Reference proteome</keyword>
<reference evidence="2 3" key="1">
    <citation type="submission" date="2009-03" db="EMBL/GenBank/DDBJ databases">
        <authorList>
            <person name="Warren W."/>
            <person name="Ye L."/>
            <person name="Minx P."/>
            <person name="Worley K."/>
            <person name="Gibbs R."/>
            <person name="Wilson R.K."/>
        </authorList>
    </citation>
    <scope>NUCLEOTIDE SEQUENCE [LARGE SCALE GENOMIC DNA]</scope>
</reference>
<accession>A0A8I3WDV9</accession>
<protein>
    <submittedName>
        <fullName evidence="2">Uncharacterized protein</fullName>
    </submittedName>
</protein>
<organism evidence="2 3">
    <name type="scientific">Callithrix jacchus</name>
    <name type="common">White-tufted-ear marmoset</name>
    <name type="synonym">Simia Jacchus</name>
    <dbReference type="NCBI Taxonomy" id="9483"/>
    <lineage>
        <taxon>Eukaryota</taxon>
        <taxon>Metazoa</taxon>
        <taxon>Chordata</taxon>
        <taxon>Craniata</taxon>
        <taxon>Vertebrata</taxon>
        <taxon>Euteleostomi</taxon>
        <taxon>Mammalia</taxon>
        <taxon>Eutheria</taxon>
        <taxon>Euarchontoglires</taxon>
        <taxon>Primates</taxon>
        <taxon>Haplorrhini</taxon>
        <taxon>Platyrrhini</taxon>
        <taxon>Cebidae</taxon>
        <taxon>Callitrichinae</taxon>
        <taxon>Callithrix</taxon>
        <taxon>Callithrix</taxon>
    </lineage>
</organism>
<sequence>MPKPSRVQQALAGGTPKPEPEQVIKNYTEELKVPPDEDCIIYMEKLSAASGYSDMTDQGHRARGCGLPYQVQPRLPPAM</sequence>
<dbReference type="AlphaFoldDB" id="A0A8I3WDV9"/>
<name>A0A8I3WDV9_CALJA</name>
<dbReference type="UniPathway" id="UPA00143"/>
<dbReference type="Proteomes" id="UP000008225">
    <property type="component" value="Chromosome 1"/>
</dbReference>
<dbReference type="Ensembl" id="ENSCJAT00000132124.1">
    <property type="protein sequence ID" value="ENSCJAP00000086846.1"/>
    <property type="gene ID" value="ENSCJAG00000073981.1"/>
</dbReference>
<proteinExistence type="predicted"/>
<reference evidence="2" key="3">
    <citation type="submission" date="2025-09" db="UniProtKB">
        <authorList>
            <consortium name="Ensembl"/>
        </authorList>
    </citation>
    <scope>IDENTIFICATION</scope>
</reference>
<evidence type="ECO:0000256" key="1">
    <source>
        <dbReference type="SAM" id="MobiDB-lite"/>
    </source>
</evidence>
<reference evidence="2" key="2">
    <citation type="submission" date="2025-08" db="UniProtKB">
        <authorList>
            <consortium name="Ensembl"/>
        </authorList>
    </citation>
    <scope>IDENTIFICATION</scope>
</reference>
<dbReference type="GO" id="GO:0016567">
    <property type="term" value="P:protein ubiquitination"/>
    <property type="evidence" value="ECO:0007669"/>
    <property type="project" value="UniProtKB-UniPathway"/>
</dbReference>
<evidence type="ECO:0000313" key="3">
    <source>
        <dbReference type="Proteomes" id="UP000008225"/>
    </source>
</evidence>
<evidence type="ECO:0000313" key="2">
    <source>
        <dbReference type="Ensembl" id="ENSCJAP00000086846.1"/>
    </source>
</evidence>